<proteinExistence type="predicted"/>
<dbReference type="EMBL" id="CCXQ01000009">
    <property type="protein sequence ID" value="CEG20398.1"/>
    <property type="molecule type" value="Genomic_DNA"/>
</dbReference>
<evidence type="ECO:0000313" key="2">
    <source>
        <dbReference type="EMBL" id="SBO13712.1"/>
    </source>
</evidence>
<dbReference type="AlphaFoldDB" id="A0A098EDQ8"/>
<evidence type="ECO:0000313" key="3">
    <source>
        <dbReference type="Proteomes" id="UP000055047"/>
    </source>
</evidence>
<dbReference type="Proteomes" id="UP000055047">
    <property type="component" value="Unassembled WGS sequence"/>
</dbReference>
<gene>
    <name evidence="2" type="ORF">ANAPC1_00045</name>
    <name evidence="1" type="ORF">ANAPHAGO_00380</name>
</gene>
<dbReference type="EMBL" id="FLLR01000002">
    <property type="protein sequence ID" value="SBO13712.1"/>
    <property type="molecule type" value="Genomic_DNA"/>
</dbReference>
<dbReference type="Proteomes" id="UP000078419">
    <property type="component" value="Unassembled WGS sequence"/>
</dbReference>
<dbReference type="RefSeq" id="WP_044142843.1">
    <property type="nucleotide sequence ID" value="NZ_CCXQ01000009.1"/>
</dbReference>
<reference evidence="4" key="2">
    <citation type="submission" date="2016-03" db="EMBL/GenBank/DDBJ databases">
        <authorList>
            <person name="Loux Valentin"/>
        </authorList>
    </citation>
    <scope>NUCLEOTIDE SEQUENCE [LARGE SCALE GENOMIC DNA]</scope>
    <source>
        <strain evidence="4">C1</strain>
    </source>
</reference>
<accession>A0A098EDQ8</accession>
<reference evidence="1 3" key="1">
    <citation type="submission" date="2014-09" db="EMBL/GenBank/DDBJ databases">
        <authorList>
            <person name="Loux Valentin"/>
            <person name="Dugat Thibaut"/>
        </authorList>
    </citation>
    <scope>NUCLEOTIDE SEQUENCE [LARGE SCALE GENOMIC DNA]</scope>
    <source>
        <strain evidence="1 3">BOV-10_179</strain>
    </source>
</reference>
<reference evidence="2" key="3">
    <citation type="submission" date="2016-03" db="EMBL/GenBank/DDBJ databases">
        <authorList>
            <person name="Loux V."/>
        </authorList>
    </citation>
    <scope>NUCLEOTIDE SEQUENCE</scope>
    <source>
        <strain evidence="2">C1</strain>
    </source>
</reference>
<protein>
    <submittedName>
        <fullName evidence="1">Uncharacterized protein</fullName>
    </submittedName>
</protein>
<evidence type="ECO:0000313" key="1">
    <source>
        <dbReference type="EMBL" id="CEG20398.1"/>
    </source>
</evidence>
<organism evidence="1 3">
    <name type="scientific">Anaplasma phagocytophilum</name>
    <name type="common">Ehrlichia phagocytophila</name>
    <dbReference type="NCBI Taxonomy" id="948"/>
    <lineage>
        <taxon>Bacteria</taxon>
        <taxon>Pseudomonadati</taxon>
        <taxon>Pseudomonadota</taxon>
        <taxon>Alphaproteobacteria</taxon>
        <taxon>Rickettsiales</taxon>
        <taxon>Anaplasmataceae</taxon>
        <taxon>Anaplasma</taxon>
        <taxon>phagocytophilum group</taxon>
    </lineage>
</organism>
<name>A0A098EDQ8_ANAPH</name>
<evidence type="ECO:0000313" key="4">
    <source>
        <dbReference type="Proteomes" id="UP000078419"/>
    </source>
</evidence>
<sequence>MDRGDADSVIESTLSRLDVTKTYAESFKHDVAKAFQSGAISEKQYQRMNGYIENFLGKISVYEDVFERIRGARLLASSPMCYTSEKGS</sequence>